<feature type="region of interest" description="Disordered" evidence="1">
    <location>
        <begin position="1240"/>
        <end position="1299"/>
    </location>
</feature>
<evidence type="ECO:0000256" key="1">
    <source>
        <dbReference type="SAM" id="MobiDB-lite"/>
    </source>
</evidence>
<feature type="compositionally biased region" description="Polar residues" evidence="1">
    <location>
        <begin position="1135"/>
        <end position="1144"/>
    </location>
</feature>
<protein>
    <submittedName>
        <fullName evidence="2">MUC1-Extracellular alpha-14-glucan glucosidase</fullName>
    </submittedName>
</protein>
<dbReference type="Proteomes" id="UP000554235">
    <property type="component" value="Unassembled WGS sequence"/>
</dbReference>
<accession>A0A8H4LLP2</accession>
<proteinExistence type="predicted"/>
<feature type="compositionally biased region" description="Low complexity" evidence="1">
    <location>
        <begin position="130"/>
        <end position="145"/>
    </location>
</feature>
<name>A0A8H4LLP2_9HYPO</name>
<comment type="caution">
    <text evidence="2">The sequence shown here is derived from an EMBL/GenBank/DDBJ whole genome shotgun (WGS) entry which is preliminary data.</text>
</comment>
<feature type="compositionally biased region" description="Polar residues" evidence="1">
    <location>
        <begin position="1072"/>
        <end position="1089"/>
    </location>
</feature>
<dbReference type="OrthoDB" id="5104805at2759"/>
<evidence type="ECO:0000313" key="2">
    <source>
        <dbReference type="EMBL" id="KAF4469918.1"/>
    </source>
</evidence>
<feature type="region of interest" description="Disordered" evidence="1">
    <location>
        <begin position="262"/>
        <end position="284"/>
    </location>
</feature>
<feature type="region of interest" description="Disordered" evidence="1">
    <location>
        <begin position="845"/>
        <end position="921"/>
    </location>
</feature>
<feature type="compositionally biased region" description="Low complexity" evidence="1">
    <location>
        <begin position="176"/>
        <end position="201"/>
    </location>
</feature>
<feature type="compositionally biased region" description="Polar residues" evidence="1">
    <location>
        <begin position="161"/>
        <end position="175"/>
    </location>
</feature>
<feature type="compositionally biased region" description="Polar residues" evidence="1">
    <location>
        <begin position="857"/>
        <end position="889"/>
    </location>
</feature>
<feature type="compositionally biased region" description="Low complexity" evidence="1">
    <location>
        <begin position="262"/>
        <end position="276"/>
    </location>
</feature>
<feature type="compositionally biased region" description="Polar residues" evidence="1">
    <location>
        <begin position="1240"/>
        <end position="1272"/>
    </location>
</feature>
<feature type="region of interest" description="Disordered" evidence="1">
    <location>
        <begin position="1072"/>
        <end position="1144"/>
    </location>
</feature>
<feature type="compositionally biased region" description="Low complexity" evidence="1">
    <location>
        <begin position="890"/>
        <end position="913"/>
    </location>
</feature>
<keyword evidence="3" id="KW-1185">Reference proteome</keyword>
<feature type="compositionally biased region" description="Polar residues" evidence="1">
    <location>
        <begin position="58"/>
        <end position="91"/>
    </location>
</feature>
<feature type="region of interest" description="Disordered" evidence="1">
    <location>
        <begin position="130"/>
        <end position="201"/>
    </location>
</feature>
<feature type="compositionally biased region" description="Low complexity" evidence="1">
    <location>
        <begin position="1033"/>
        <end position="1049"/>
    </location>
</feature>
<reference evidence="2 3" key="1">
    <citation type="submission" date="2020-01" db="EMBL/GenBank/DDBJ databases">
        <title>Identification and distribution of gene clusters putatively required for synthesis of sphingolipid metabolism inhibitors in phylogenetically diverse species of the filamentous fungus Fusarium.</title>
        <authorList>
            <person name="Kim H.-S."/>
            <person name="Busman M."/>
            <person name="Brown D.W."/>
            <person name="Divon H."/>
            <person name="Uhlig S."/>
            <person name="Proctor R.H."/>
        </authorList>
    </citation>
    <scope>NUCLEOTIDE SEQUENCE [LARGE SCALE GENOMIC DNA]</scope>
    <source>
        <strain evidence="2 3">NRRL 20459</strain>
    </source>
</reference>
<feature type="compositionally biased region" description="Basic and acidic residues" evidence="1">
    <location>
        <begin position="25"/>
        <end position="38"/>
    </location>
</feature>
<dbReference type="EMBL" id="JAADYS010000421">
    <property type="protein sequence ID" value="KAF4469918.1"/>
    <property type="molecule type" value="Genomic_DNA"/>
</dbReference>
<gene>
    <name evidence="2" type="ORF">FALBO_3179</name>
</gene>
<feature type="compositionally biased region" description="Low complexity" evidence="1">
    <location>
        <begin position="1114"/>
        <end position="1130"/>
    </location>
</feature>
<feature type="region of interest" description="Disordered" evidence="1">
    <location>
        <begin position="994"/>
        <end position="1056"/>
    </location>
</feature>
<feature type="compositionally biased region" description="Low complexity" evidence="1">
    <location>
        <begin position="1273"/>
        <end position="1299"/>
    </location>
</feature>
<organism evidence="2 3">
    <name type="scientific">Fusarium albosuccineum</name>
    <dbReference type="NCBI Taxonomy" id="1237068"/>
    <lineage>
        <taxon>Eukaryota</taxon>
        <taxon>Fungi</taxon>
        <taxon>Dikarya</taxon>
        <taxon>Ascomycota</taxon>
        <taxon>Pezizomycotina</taxon>
        <taxon>Sordariomycetes</taxon>
        <taxon>Hypocreomycetidae</taxon>
        <taxon>Hypocreales</taxon>
        <taxon>Nectriaceae</taxon>
        <taxon>Fusarium</taxon>
        <taxon>Fusarium decemcellulare species complex</taxon>
    </lineage>
</organism>
<evidence type="ECO:0000313" key="3">
    <source>
        <dbReference type="Proteomes" id="UP000554235"/>
    </source>
</evidence>
<feature type="region of interest" description="Disordered" evidence="1">
    <location>
        <begin position="10"/>
        <end position="91"/>
    </location>
</feature>
<feature type="compositionally biased region" description="Low complexity" evidence="1">
    <location>
        <begin position="1002"/>
        <end position="1024"/>
    </location>
</feature>
<sequence length="1504" mass="154954">MLLLVCLSSSTAQPSHLQKRSGPRIVREDNFIEAREPTGGDPTDYVYGPPPPYYTVQPAASTQSESYPPSGKPTSQASDSVTETRSFSETGTASKMNVSSVYSTLSSGSTSFYPSSGVDIDTTMVSADSSAKASSATRSETASTAHPTDMVSPLISEATDKGTSSTSGSQVSNPISEGGYSFSSTGSSLGTETTTSSSVTTATTDLGSSTFLISSDSPSSIAVSSIFITTTETITEKTSTTDSSLVVPQSWSTMTSSLTATSLMGSTSRKSSSDYSTPGQTQSNSTVTIGLTKTLTTVETSWLASSSNEELSSEVGTEPFSRVFSSTSSLLEESTMGIASITTTTKVLNVTVAVSREASTEYGSTSLSIYPTTPTDSSRLGTSLDITSATSSFALSVSSTISTMPTADPVHQNSSQISSEDLTASAASAISGTLVTSIVTVAITHTTLTDSLFPSSDITSNVFTTRNTSVSGSLVVTETFTTSDTARADMTSTLFPSVASTGASLPGNITQTSSILSTSSSENLDWTSTATATAITEPSSFISLSTAANGSLSDSGIVWQTSSLVISKTVTISSIVSASKDNSVPTAISSIPNSSVVSVSASRHSGSFGESGPVISVSSTQGPSGTFFTSSTLPSNTTSGAGDISLTVTTTVNGSIVTVFPEGFPPTETDTGVSSTLISSDTSSWSNFSGVSEDLPLISQTSLSLDWSTWTLDEPRTSEPSTTSIPTFPTLTLPTSQFSVITTPLFPPTFTSTWTETPSDSTDEVSVFTASSSLLTLGNQTVTITGWASTITTSIVPRLTLTLNATVSSTSSDYTGTVTAASGGSTSTKMLTSPANPPGVNSSIITKEPSNMPFPIPSNTSIDWQSTTDSRSLSETAQTAKSQDAGTTWSAASSALSNGNSRSSVSSMNSTTSEQTLLTPSATSGVSVFTVTTHPSLNMTSTSHWSINSTVSRTTILTTVTSTVSQAWNSTLVMTLSGLSADIETLSGVTTVTPPSLSSRNGTTMNISSGSGSSTTTDVLSSTTAPPFPGPFNSTTVPSPGPGSSNTSTIENSVPPFPRPWNSTMSWTATGNGISLSHTGTGSLPTVSDSEAGDSTAVPASTPRASTPFNPPNSTFSETSTRSLTSTPSTPLFPVSNSTTHMPSSTRLSILPLTLSEAPWTTWSTWSLTAGISSSTSTHTPPFPAGNSTMTLWGSTDLTRTTISLITSIVTNAGASEVSKSATSISGIWTNTTISEPWTSSETVTSFSPSNDTRTAASLTNTADDSTASLEATSGAQTGLTTGSLTTISSSSETSGGLTTSTLTVTLNQTVTGFPISPMRTSSSCESTATASSTCTEWHSPPTYPPPSTFLTSTNCSTQAGGTAQPSQTSLACNTTSIADTTTSCSTFRWSNGTRTFAAKGTSIRASLTTLKTVTTHRAEDSASGADPYPVPTGTIAPLDSLPDDPNYPWGKDSPVHRHRNVSDLGIGTGEGGLSPRAEWRLRWENMVDRLKSLWRRQTLETEE</sequence>